<dbReference type="PANTHER" id="PTHR34219">
    <property type="entry name" value="IRON-REGULATED INNER MEMBRANE PROTEIN-RELATED"/>
    <property type="match status" value="1"/>
</dbReference>
<feature type="transmembrane region" description="Helical" evidence="2">
    <location>
        <begin position="186"/>
        <end position="207"/>
    </location>
</feature>
<dbReference type="Pfam" id="PF03929">
    <property type="entry name" value="PepSY_TM"/>
    <property type="match status" value="1"/>
</dbReference>
<reference evidence="3 4" key="1">
    <citation type="submission" date="2022-03" db="EMBL/GenBank/DDBJ databases">
        <title>Hymenobactersp. isolated from the air.</title>
        <authorList>
            <person name="Won M."/>
            <person name="Kwon S.-W."/>
        </authorList>
    </citation>
    <scope>NUCLEOTIDE SEQUENCE [LARGE SCALE GENOMIC DNA]</scope>
    <source>
        <strain evidence="3 4">KACC 22596</strain>
    </source>
</reference>
<dbReference type="PANTHER" id="PTHR34219:SF3">
    <property type="entry name" value="BLL7967 PROTEIN"/>
    <property type="match status" value="1"/>
</dbReference>
<dbReference type="Proteomes" id="UP000831390">
    <property type="component" value="Chromosome"/>
</dbReference>
<accession>A0ABY4AYX6</accession>
<evidence type="ECO:0000313" key="3">
    <source>
        <dbReference type="EMBL" id="UOE32059.1"/>
    </source>
</evidence>
<evidence type="ECO:0000313" key="4">
    <source>
        <dbReference type="Proteomes" id="UP000831390"/>
    </source>
</evidence>
<protein>
    <submittedName>
        <fullName evidence="3">PepSY domain-containing protein</fullName>
    </submittedName>
</protein>
<gene>
    <name evidence="3" type="ORF">MTP16_13040</name>
</gene>
<keyword evidence="4" id="KW-1185">Reference proteome</keyword>
<keyword evidence="2" id="KW-1133">Transmembrane helix</keyword>
<organism evidence="3 4">
    <name type="scientific">Hymenobacter monticola</name>
    <dbReference type="NCBI Taxonomy" id="1705399"/>
    <lineage>
        <taxon>Bacteria</taxon>
        <taxon>Pseudomonadati</taxon>
        <taxon>Bacteroidota</taxon>
        <taxon>Cytophagia</taxon>
        <taxon>Cytophagales</taxon>
        <taxon>Hymenobacteraceae</taxon>
        <taxon>Hymenobacter</taxon>
    </lineage>
</organism>
<keyword evidence="2" id="KW-0472">Membrane</keyword>
<name>A0ABY4AYX6_9BACT</name>
<keyword evidence="2" id="KW-0812">Transmembrane</keyword>
<sequence>MTPLKYAFRTVHLWLGLASGLVIVWVCLTGCVLAFEKELEQAWHSERYFVAPASTPRLSLAQVAKAVQAYKPKAKIGSFKVYADPTRTVEVSLAGAPEGSKGSRPNNAAAEQKGQERASRPAAGEGPEKGPGKGGKGGKGGEGGGPRVFVNPYTGAVTGELNPRDNFFKTVEMLHRGLVAGKVGKLVMGISATTFLFILATGIVLWWPTARKALSTRLKVKWGSSWKRLNHDFHIVLGFYASVFLFVIALTGVGMSFDWVGEGINKLTHSPLKRPEAPESAAPVAGAAAPAFAPDAVLALARQQAPDAEFYAVQLPKDPKGSIRVAVLRPGAITENATDEVYLDQYSGQVISVQTYAQRPVGQRIRGLFKPVHTGAIFGWPTKALALVMTLLGATFPVTGTIMWLNRRRKQQRKPRELVAVS</sequence>
<feature type="transmembrane region" description="Helical" evidence="2">
    <location>
        <begin position="12"/>
        <end position="35"/>
    </location>
</feature>
<proteinExistence type="predicted"/>
<evidence type="ECO:0000256" key="1">
    <source>
        <dbReference type="SAM" id="MobiDB-lite"/>
    </source>
</evidence>
<dbReference type="EMBL" id="CP094534">
    <property type="protein sequence ID" value="UOE32059.1"/>
    <property type="molecule type" value="Genomic_DNA"/>
</dbReference>
<dbReference type="InterPro" id="IPR005625">
    <property type="entry name" value="PepSY-ass_TM"/>
</dbReference>
<evidence type="ECO:0000256" key="2">
    <source>
        <dbReference type="SAM" id="Phobius"/>
    </source>
</evidence>
<feature type="transmembrane region" description="Helical" evidence="2">
    <location>
        <begin position="235"/>
        <end position="257"/>
    </location>
</feature>
<feature type="region of interest" description="Disordered" evidence="1">
    <location>
        <begin position="94"/>
        <end position="145"/>
    </location>
</feature>
<dbReference type="RefSeq" id="WP_243509291.1">
    <property type="nucleotide sequence ID" value="NZ_CP094534.1"/>
</dbReference>
<feature type="transmembrane region" description="Helical" evidence="2">
    <location>
        <begin position="384"/>
        <end position="406"/>
    </location>
</feature>
<feature type="compositionally biased region" description="Gly residues" evidence="1">
    <location>
        <begin position="132"/>
        <end position="145"/>
    </location>
</feature>